<dbReference type="AlphaFoldDB" id="A0A1G6EGQ7"/>
<dbReference type="PROSITE" id="PS51379">
    <property type="entry name" value="4FE4S_FER_2"/>
    <property type="match status" value="2"/>
</dbReference>
<reference evidence="2 3" key="1">
    <citation type="submission" date="2016-10" db="EMBL/GenBank/DDBJ databases">
        <authorList>
            <person name="de Groot N.N."/>
        </authorList>
    </citation>
    <scope>NUCLEOTIDE SEQUENCE [LARGE SCALE GENOMIC DNA]</scope>
    <source>
        <strain evidence="2 3">ASO4-2</strain>
    </source>
</reference>
<dbReference type="EMBL" id="FMXO01000018">
    <property type="protein sequence ID" value="SDB56657.1"/>
    <property type="molecule type" value="Genomic_DNA"/>
</dbReference>
<feature type="domain" description="4Fe-4S ferredoxin-type" evidence="1">
    <location>
        <begin position="269"/>
        <end position="296"/>
    </location>
</feature>
<dbReference type="Gene3D" id="3.30.70.20">
    <property type="match status" value="1"/>
</dbReference>
<gene>
    <name evidence="2" type="ORF">SAMN05660653_02832</name>
</gene>
<accession>A0A1G6EGQ7</accession>
<protein>
    <submittedName>
        <fullName evidence="2">4Fe-4S dicluster domain-containing protein</fullName>
    </submittedName>
</protein>
<evidence type="ECO:0000259" key="1">
    <source>
        <dbReference type="PROSITE" id="PS51379"/>
    </source>
</evidence>
<dbReference type="Proteomes" id="UP000198771">
    <property type="component" value="Unassembled WGS sequence"/>
</dbReference>
<dbReference type="Pfam" id="PF12838">
    <property type="entry name" value="Fer4_7"/>
    <property type="match status" value="1"/>
</dbReference>
<dbReference type="InterPro" id="IPR017896">
    <property type="entry name" value="4Fe4S_Fe-S-bd"/>
</dbReference>
<feature type="domain" description="4Fe-4S ferredoxin-type" evidence="1">
    <location>
        <begin position="237"/>
        <end position="268"/>
    </location>
</feature>
<keyword evidence="3" id="KW-1185">Reference proteome</keyword>
<dbReference type="SUPFAM" id="SSF54862">
    <property type="entry name" value="4Fe-4S ferredoxins"/>
    <property type="match status" value="1"/>
</dbReference>
<evidence type="ECO:0000313" key="2">
    <source>
        <dbReference type="EMBL" id="SDB56657.1"/>
    </source>
</evidence>
<proteinExistence type="predicted"/>
<evidence type="ECO:0000313" key="3">
    <source>
        <dbReference type="Proteomes" id="UP000198771"/>
    </source>
</evidence>
<name>A0A1G6EGQ7_9BACT</name>
<sequence length="314" mass="35204">MAISKLLSRLLTKPSTRSFHEQFTARPNYSPWNWLHGYVYARWPELYISIGTGRHSAVRVLKPLAALFRKSKTTSLPEKQSRKINFADTYHGKVLHLEHARQLVTVNRDIDLGDLEQIIPYATARDIVLQHPDRIVALQCPCRGSSAKPCLPLDVCLIVGEPFAGFIAEHHPDKARWVSREEAQDILQAEHERGHVHHAFFKDVMLGRFYAICNCCACCCGAMSAQRNGTPMLASSGYVCIKDEDRCIQCGLCARNCQFQAIHRLGETYVLDALQCMGCGVCVGKCSKDALTLVRDPSRGDPLDLREIMSARGH</sequence>
<dbReference type="RefSeq" id="WP_092123200.1">
    <property type="nucleotide sequence ID" value="NZ_FMXO01000018.1"/>
</dbReference>
<dbReference type="STRING" id="617002.SAMN05660653_02832"/>
<organism evidence="2 3">
    <name type="scientific">Desulfonatronum thiosulfatophilum</name>
    <dbReference type="NCBI Taxonomy" id="617002"/>
    <lineage>
        <taxon>Bacteria</taxon>
        <taxon>Pseudomonadati</taxon>
        <taxon>Thermodesulfobacteriota</taxon>
        <taxon>Desulfovibrionia</taxon>
        <taxon>Desulfovibrionales</taxon>
        <taxon>Desulfonatronaceae</taxon>
        <taxon>Desulfonatronum</taxon>
    </lineage>
</organism>
<dbReference type="OrthoDB" id="5422346at2"/>